<evidence type="ECO:0000313" key="2">
    <source>
        <dbReference type="EMBL" id="KAF1929811.1"/>
    </source>
</evidence>
<keyword evidence="3" id="KW-1185">Reference proteome</keyword>
<dbReference type="EMBL" id="ML978965">
    <property type="protein sequence ID" value="KAF1929811.1"/>
    <property type="molecule type" value="Genomic_DNA"/>
</dbReference>
<proteinExistence type="predicted"/>
<evidence type="ECO:0000313" key="3">
    <source>
        <dbReference type="Proteomes" id="UP000800082"/>
    </source>
</evidence>
<dbReference type="Proteomes" id="UP000800082">
    <property type="component" value="Unassembled WGS sequence"/>
</dbReference>
<feature type="compositionally biased region" description="Polar residues" evidence="1">
    <location>
        <begin position="148"/>
        <end position="164"/>
    </location>
</feature>
<name>A0A6A5RN10_9PLEO</name>
<dbReference type="GeneID" id="54349840"/>
<sequence length="164" mass="18044">MAASERQDMLLWKTNNPDLTVSLELTPRCICKTVKSYGLKFAGKQFEHKIASVRDLDQPDQHFYSTAPRDGSVVRHLSLTLSLAFDNVEPYIVPSQNADHKATRRGASSTVHARKAIMEAAHSTVMDLGKVLLGQEKLVCEQVDRGPTHSSSADDGSPGQNLEQ</sequence>
<reference evidence="2" key="1">
    <citation type="journal article" date="2020" name="Stud. Mycol.">
        <title>101 Dothideomycetes genomes: a test case for predicting lifestyles and emergence of pathogens.</title>
        <authorList>
            <person name="Haridas S."/>
            <person name="Albert R."/>
            <person name="Binder M."/>
            <person name="Bloem J."/>
            <person name="Labutti K."/>
            <person name="Salamov A."/>
            <person name="Andreopoulos B."/>
            <person name="Baker S."/>
            <person name="Barry K."/>
            <person name="Bills G."/>
            <person name="Bluhm B."/>
            <person name="Cannon C."/>
            <person name="Castanera R."/>
            <person name="Culley D."/>
            <person name="Daum C."/>
            <person name="Ezra D."/>
            <person name="Gonzalez J."/>
            <person name="Henrissat B."/>
            <person name="Kuo A."/>
            <person name="Liang C."/>
            <person name="Lipzen A."/>
            <person name="Lutzoni F."/>
            <person name="Magnuson J."/>
            <person name="Mondo S."/>
            <person name="Nolan M."/>
            <person name="Ohm R."/>
            <person name="Pangilinan J."/>
            <person name="Park H.-J."/>
            <person name="Ramirez L."/>
            <person name="Alfaro M."/>
            <person name="Sun H."/>
            <person name="Tritt A."/>
            <person name="Yoshinaga Y."/>
            <person name="Zwiers L.-H."/>
            <person name="Turgeon B."/>
            <person name="Goodwin S."/>
            <person name="Spatafora J."/>
            <person name="Crous P."/>
            <person name="Grigoriev I."/>
        </authorList>
    </citation>
    <scope>NUCLEOTIDE SEQUENCE</scope>
    <source>
        <strain evidence="2">CBS 183.55</strain>
    </source>
</reference>
<dbReference type="RefSeq" id="XP_033450059.1">
    <property type="nucleotide sequence ID" value="XM_033592172.1"/>
</dbReference>
<accession>A0A6A5RN10</accession>
<feature type="region of interest" description="Disordered" evidence="1">
    <location>
        <begin position="144"/>
        <end position="164"/>
    </location>
</feature>
<protein>
    <submittedName>
        <fullName evidence="2">Uncharacterized protein</fullName>
    </submittedName>
</protein>
<evidence type="ECO:0000256" key="1">
    <source>
        <dbReference type="SAM" id="MobiDB-lite"/>
    </source>
</evidence>
<gene>
    <name evidence="2" type="ORF">M421DRAFT_419588</name>
</gene>
<organism evidence="2 3">
    <name type="scientific">Didymella exigua CBS 183.55</name>
    <dbReference type="NCBI Taxonomy" id="1150837"/>
    <lineage>
        <taxon>Eukaryota</taxon>
        <taxon>Fungi</taxon>
        <taxon>Dikarya</taxon>
        <taxon>Ascomycota</taxon>
        <taxon>Pezizomycotina</taxon>
        <taxon>Dothideomycetes</taxon>
        <taxon>Pleosporomycetidae</taxon>
        <taxon>Pleosporales</taxon>
        <taxon>Pleosporineae</taxon>
        <taxon>Didymellaceae</taxon>
        <taxon>Didymella</taxon>
    </lineage>
</organism>
<dbReference type="AlphaFoldDB" id="A0A6A5RN10"/>